<evidence type="ECO:0000256" key="10">
    <source>
        <dbReference type="ARBA" id="ARBA00025598"/>
    </source>
</evidence>
<dbReference type="InterPro" id="IPR011002">
    <property type="entry name" value="FliG_a-hlx"/>
</dbReference>
<dbReference type="PANTHER" id="PTHR30534:SF0">
    <property type="entry name" value="FLAGELLAR MOTOR SWITCH PROTEIN FLIG"/>
    <property type="match status" value="1"/>
</dbReference>
<dbReference type="PRINTS" id="PR00954">
    <property type="entry name" value="FLGMOTORFLIG"/>
</dbReference>
<evidence type="ECO:0000259" key="11">
    <source>
        <dbReference type="Pfam" id="PF01706"/>
    </source>
</evidence>
<dbReference type="GO" id="GO:0009425">
    <property type="term" value="C:bacterial-type flagellum basal body"/>
    <property type="evidence" value="ECO:0007669"/>
    <property type="project" value="UniProtKB-SubCell"/>
</dbReference>
<evidence type="ECO:0000256" key="5">
    <source>
        <dbReference type="ARBA" id="ARBA00022475"/>
    </source>
</evidence>
<keyword evidence="15" id="KW-1185">Reference proteome</keyword>
<dbReference type="SUPFAM" id="SSF48029">
    <property type="entry name" value="FliG"/>
    <property type="match status" value="2"/>
</dbReference>
<dbReference type="GO" id="GO:0006935">
    <property type="term" value="P:chemotaxis"/>
    <property type="evidence" value="ECO:0007669"/>
    <property type="project" value="UniProtKB-KW"/>
</dbReference>
<dbReference type="Pfam" id="PF01706">
    <property type="entry name" value="FliG_C"/>
    <property type="match status" value="1"/>
</dbReference>
<evidence type="ECO:0000256" key="9">
    <source>
        <dbReference type="ARBA" id="ARBA00023143"/>
    </source>
</evidence>
<name>A0A1I3S0I9_9HYPH</name>
<keyword evidence="7" id="KW-0283">Flagellar rotation</keyword>
<evidence type="ECO:0000256" key="8">
    <source>
        <dbReference type="ARBA" id="ARBA00023136"/>
    </source>
</evidence>
<keyword evidence="14" id="KW-0282">Flagellum</keyword>
<evidence type="ECO:0000256" key="7">
    <source>
        <dbReference type="ARBA" id="ARBA00022779"/>
    </source>
</evidence>
<dbReference type="InterPro" id="IPR000090">
    <property type="entry name" value="Flg_Motor_Flig"/>
</dbReference>
<dbReference type="InterPro" id="IPR032779">
    <property type="entry name" value="FliG_M"/>
</dbReference>
<keyword evidence="5" id="KW-1003">Cell membrane</keyword>
<keyword evidence="14" id="KW-0966">Cell projection</keyword>
<protein>
    <recommendedName>
        <fullName evidence="4">Flagellar motor switch protein FliG</fullName>
    </recommendedName>
</protein>
<evidence type="ECO:0000256" key="6">
    <source>
        <dbReference type="ARBA" id="ARBA00022500"/>
    </source>
</evidence>
<dbReference type="InterPro" id="IPR028263">
    <property type="entry name" value="FliG_N"/>
</dbReference>
<accession>A0A1I3S0I9</accession>
<dbReference type="GO" id="GO:0005886">
    <property type="term" value="C:plasma membrane"/>
    <property type="evidence" value="ECO:0007669"/>
    <property type="project" value="UniProtKB-SubCell"/>
</dbReference>
<dbReference type="GO" id="GO:0003774">
    <property type="term" value="F:cytoskeletal motor activity"/>
    <property type="evidence" value="ECO:0007669"/>
    <property type="project" value="InterPro"/>
</dbReference>
<keyword evidence="14" id="KW-0969">Cilium</keyword>
<comment type="similarity">
    <text evidence="3">Belongs to the FliG family.</text>
</comment>
<dbReference type="OrthoDB" id="9780302at2"/>
<comment type="subcellular location">
    <subcellularLocation>
        <location evidence="1">Bacterial flagellum basal body</location>
    </subcellularLocation>
    <subcellularLocation>
        <location evidence="2">Cell membrane</location>
        <topology evidence="2">Peripheral membrane protein</topology>
        <orientation evidence="2">Cytoplasmic side</orientation>
    </subcellularLocation>
</comment>
<keyword evidence="6" id="KW-0145">Chemotaxis</keyword>
<evidence type="ECO:0000256" key="1">
    <source>
        <dbReference type="ARBA" id="ARBA00004117"/>
    </source>
</evidence>
<evidence type="ECO:0000259" key="12">
    <source>
        <dbReference type="Pfam" id="PF14841"/>
    </source>
</evidence>
<evidence type="ECO:0000256" key="4">
    <source>
        <dbReference type="ARBA" id="ARBA00021870"/>
    </source>
</evidence>
<dbReference type="EMBL" id="FORF01000025">
    <property type="protein sequence ID" value="SFJ51850.1"/>
    <property type="molecule type" value="Genomic_DNA"/>
</dbReference>
<evidence type="ECO:0000256" key="3">
    <source>
        <dbReference type="ARBA" id="ARBA00010299"/>
    </source>
</evidence>
<organism evidence="14 15">
    <name type="scientific">Aquamicrobium aerolatum DSM 21857</name>
    <dbReference type="NCBI Taxonomy" id="1121003"/>
    <lineage>
        <taxon>Bacteria</taxon>
        <taxon>Pseudomonadati</taxon>
        <taxon>Pseudomonadota</taxon>
        <taxon>Alphaproteobacteria</taxon>
        <taxon>Hyphomicrobiales</taxon>
        <taxon>Phyllobacteriaceae</taxon>
        <taxon>Aerobium</taxon>
    </lineage>
</organism>
<gene>
    <name evidence="14" type="ORF">SAMN03080618_03202</name>
</gene>
<dbReference type="PANTHER" id="PTHR30534">
    <property type="entry name" value="FLAGELLAR MOTOR SWITCH PROTEIN FLIG"/>
    <property type="match status" value="1"/>
</dbReference>
<feature type="domain" description="Flagellar motor switch protein FliG C-terminal" evidence="11">
    <location>
        <begin position="223"/>
        <end position="329"/>
    </location>
</feature>
<evidence type="ECO:0000256" key="2">
    <source>
        <dbReference type="ARBA" id="ARBA00004413"/>
    </source>
</evidence>
<evidence type="ECO:0000259" key="13">
    <source>
        <dbReference type="Pfam" id="PF14842"/>
    </source>
</evidence>
<feature type="domain" description="Flagellar motor switch protein FliG middle" evidence="12">
    <location>
        <begin position="120"/>
        <end position="189"/>
    </location>
</feature>
<evidence type="ECO:0000313" key="15">
    <source>
        <dbReference type="Proteomes" id="UP000242763"/>
    </source>
</evidence>
<dbReference type="STRING" id="1121003.SAMN03080618_03202"/>
<feature type="domain" description="Flagellar motor switch protein FliG N-terminal" evidence="13">
    <location>
        <begin position="6"/>
        <end position="96"/>
    </location>
</feature>
<comment type="function">
    <text evidence="10">FliG is one of three proteins (FliG, FliN, FliM) that forms the rotor-mounted switch complex (C ring), located at the base of the basal body. This complex interacts with the CheY and CheZ chemotaxis proteins, in addition to contacting components of the motor that determine the direction of flagellar rotation.</text>
</comment>
<evidence type="ECO:0000313" key="14">
    <source>
        <dbReference type="EMBL" id="SFJ51850.1"/>
    </source>
</evidence>
<dbReference type="InterPro" id="IPR023087">
    <property type="entry name" value="Flg_Motor_Flig_C"/>
</dbReference>
<dbReference type="Pfam" id="PF14842">
    <property type="entry name" value="FliG_N"/>
    <property type="match status" value="1"/>
</dbReference>
<dbReference type="Pfam" id="PF14841">
    <property type="entry name" value="FliG_M"/>
    <property type="match status" value="1"/>
</dbReference>
<dbReference type="AlphaFoldDB" id="A0A1I3S0I9"/>
<keyword evidence="9" id="KW-0975">Bacterial flagellum</keyword>
<keyword evidence="8" id="KW-0472">Membrane</keyword>
<dbReference type="RefSeq" id="WP_091524404.1">
    <property type="nucleotide sequence ID" value="NZ_FORF01000025.1"/>
</dbReference>
<proteinExistence type="inferred from homology"/>
<dbReference type="Gene3D" id="1.10.220.30">
    <property type="match status" value="3"/>
</dbReference>
<reference evidence="15" key="1">
    <citation type="submission" date="2016-10" db="EMBL/GenBank/DDBJ databases">
        <authorList>
            <person name="Varghese N."/>
            <person name="Submissions S."/>
        </authorList>
    </citation>
    <scope>NUCLEOTIDE SEQUENCE [LARGE SCALE GENOMIC DNA]</scope>
    <source>
        <strain evidence="15">DSM 21857</strain>
    </source>
</reference>
<sequence length="336" mass="36335">MSLEGKLTKAQKAAAVLVAMGKPSAGRLLHFFKHEELKSLIDAARMLRTIPQSELENIVAEFEEEFTEGAGLLDSGDQMDTILNESLTPEEISALMGWGKPSLMSDETRPIWPELAELEPARLGQLLEGEHPQTIAMVFSNLDSRPAADALLTFEKPMRAEVLKRMLSMTQVQPAAKQLVENQLRLRLADDAAGKDVSAGQSRVASLLNELDKSTLDELVMDLEQSGAEGIEGVKARLFTFDDVGALDQKARVTLFDGQSTEIITLALRGAPRELMDAVLSAVGARSRRMIEAELSVESEGVTPGEVAKARKRIATTAISLASSGVIELPAMRSAA</sequence>
<dbReference type="Proteomes" id="UP000242763">
    <property type="component" value="Unassembled WGS sequence"/>
</dbReference>
<dbReference type="GO" id="GO:0071973">
    <property type="term" value="P:bacterial-type flagellum-dependent cell motility"/>
    <property type="evidence" value="ECO:0007669"/>
    <property type="project" value="InterPro"/>
</dbReference>